<feature type="compositionally biased region" description="Basic and acidic residues" evidence="1">
    <location>
        <begin position="1"/>
        <end position="10"/>
    </location>
</feature>
<dbReference type="RefSeq" id="WP_413780426.1">
    <property type="nucleotide sequence ID" value="NZ_JAUOZS010000001.1"/>
</dbReference>
<reference evidence="2 3" key="1">
    <citation type="submission" date="2023-07" db="EMBL/GenBank/DDBJ databases">
        <title>The novel representative of Negativicutes class, Anaeroselena agilis gen. nov. sp. nov.</title>
        <authorList>
            <person name="Prokofeva M.I."/>
            <person name="Elcheninov A.G."/>
            <person name="Klyukina A."/>
            <person name="Kublanov I.V."/>
            <person name="Frolov E.N."/>
            <person name="Podosokorskaya O.A."/>
        </authorList>
    </citation>
    <scope>NUCLEOTIDE SEQUENCE [LARGE SCALE GENOMIC DNA]</scope>
    <source>
        <strain evidence="2 3">4137-cl</strain>
    </source>
</reference>
<evidence type="ECO:0000256" key="1">
    <source>
        <dbReference type="SAM" id="MobiDB-lite"/>
    </source>
</evidence>
<dbReference type="Proteomes" id="UP001254848">
    <property type="component" value="Unassembled WGS sequence"/>
</dbReference>
<sequence length="120" mass="13774">MKTDDLRDQADQTTVLKNPPAGISESQREGVFVNGFICQHCGLHFNLFSWKANRHRADNTFCPECGRRGAYIHYRKMLSDKTCRDESSQDEIFRHVPWPGSQLMSDSVIMATPQKKDGRK</sequence>
<evidence type="ECO:0000313" key="3">
    <source>
        <dbReference type="Proteomes" id="UP001254848"/>
    </source>
</evidence>
<accession>A0ABU3NYP7</accession>
<feature type="region of interest" description="Disordered" evidence="1">
    <location>
        <begin position="1"/>
        <end position="23"/>
    </location>
</feature>
<name>A0ABU3NYP7_9FIRM</name>
<evidence type="ECO:0000313" key="2">
    <source>
        <dbReference type="EMBL" id="MDT8901928.1"/>
    </source>
</evidence>
<comment type="caution">
    <text evidence="2">The sequence shown here is derived from an EMBL/GenBank/DDBJ whole genome shotgun (WGS) entry which is preliminary data.</text>
</comment>
<proteinExistence type="predicted"/>
<protein>
    <recommendedName>
        <fullName evidence="4">C2H2-type domain-containing protein</fullName>
    </recommendedName>
</protein>
<gene>
    <name evidence="2" type="ORF">Q4T40_11800</name>
</gene>
<keyword evidence="3" id="KW-1185">Reference proteome</keyword>
<organism evidence="2 3">
    <name type="scientific">Anaeroselena agilis</name>
    <dbReference type="NCBI Taxonomy" id="3063788"/>
    <lineage>
        <taxon>Bacteria</taxon>
        <taxon>Bacillati</taxon>
        <taxon>Bacillota</taxon>
        <taxon>Negativicutes</taxon>
        <taxon>Acetonemataceae</taxon>
        <taxon>Anaeroselena</taxon>
    </lineage>
</organism>
<dbReference type="EMBL" id="JAUOZS010000001">
    <property type="protein sequence ID" value="MDT8901928.1"/>
    <property type="molecule type" value="Genomic_DNA"/>
</dbReference>
<evidence type="ECO:0008006" key="4">
    <source>
        <dbReference type="Google" id="ProtNLM"/>
    </source>
</evidence>